<protein>
    <submittedName>
        <fullName evidence="1">Uncharacterized protein</fullName>
    </submittedName>
</protein>
<dbReference type="EMBL" id="HF936636">
    <property type="protein sequence ID" value="CCX34833.1"/>
    <property type="molecule type" value="Genomic_DNA"/>
</dbReference>
<dbReference type="AlphaFoldDB" id="U4LYC5"/>
<accession>U4LYC5</accession>
<evidence type="ECO:0000313" key="2">
    <source>
        <dbReference type="Proteomes" id="UP000018144"/>
    </source>
</evidence>
<name>U4LYC5_PYROM</name>
<keyword evidence="2" id="KW-1185">Reference proteome</keyword>
<gene>
    <name evidence="1" type="ORF">PCON_04351</name>
</gene>
<sequence length="45" mass="4818">MPPAILQSVSTGYSLASRTSIHRSRQNFSIGGTEGVVTVREQVAE</sequence>
<reference evidence="1 2" key="1">
    <citation type="journal article" date="2013" name="PLoS Genet.">
        <title>The genome and development-dependent transcriptomes of Pyronema confluens: a window into fungal evolution.</title>
        <authorList>
            <person name="Traeger S."/>
            <person name="Altegoer F."/>
            <person name="Freitag M."/>
            <person name="Gabaldon T."/>
            <person name="Kempken F."/>
            <person name="Kumar A."/>
            <person name="Marcet-Houben M."/>
            <person name="Poggeler S."/>
            <person name="Stajich J.E."/>
            <person name="Nowrousian M."/>
        </authorList>
    </citation>
    <scope>NUCLEOTIDE SEQUENCE [LARGE SCALE GENOMIC DNA]</scope>
    <source>
        <strain evidence="2">CBS 100304</strain>
        <tissue evidence="1">Vegetative mycelium</tissue>
    </source>
</reference>
<proteinExistence type="predicted"/>
<dbReference type="Proteomes" id="UP000018144">
    <property type="component" value="Unassembled WGS sequence"/>
</dbReference>
<organism evidence="1 2">
    <name type="scientific">Pyronema omphalodes (strain CBS 100304)</name>
    <name type="common">Pyronema confluens</name>
    <dbReference type="NCBI Taxonomy" id="1076935"/>
    <lineage>
        <taxon>Eukaryota</taxon>
        <taxon>Fungi</taxon>
        <taxon>Dikarya</taxon>
        <taxon>Ascomycota</taxon>
        <taxon>Pezizomycotina</taxon>
        <taxon>Pezizomycetes</taxon>
        <taxon>Pezizales</taxon>
        <taxon>Pyronemataceae</taxon>
        <taxon>Pyronema</taxon>
    </lineage>
</organism>
<evidence type="ECO:0000313" key="1">
    <source>
        <dbReference type="EMBL" id="CCX34833.1"/>
    </source>
</evidence>